<organism evidence="1 2">
    <name type="scientific">Rhizopus delemar (strain RA 99-880 / ATCC MYA-4621 / FGSC 9543 / NRRL 43880)</name>
    <name type="common">Mucormycosis agent</name>
    <name type="synonym">Rhizopus arrhizus var. delemar</name>
    <dbReference type="NCBI Taxonomy" id="246409"/>
    <lineage>
        <taxon>Eukaryota</taxon>
        <taxon>Fungi</taxon>
        <taxon>Fungi incertae sedis</taxon>
        <taxon>Mucoromycota</taxon>
        <taxon>Mucoromycotina</taxon>
        <taxon>Mucoromycetes</taxon>
        <taxon>Mucorales</taxon>
        <taxon>Mucorineae</taxon>
        <taxon>Rhizopodaceae</taxon>
        <taxon>Rhizopus</taxon>
    </lineage>
</organism>
<dbReference type="EMBL" id="CH476741">
    <property type="protein sequence ID" value="EIE87738.1"/>
    <property type="molecule type" value="Genomic_DNA"/>
</dbReference>
<evidence type="ECO:0000313" key="2">
    <source>
        <dbReference type="Proteomes" id="UP000009138"/>
    </source>
</evidence>
<evidence type="ECO:0000313" key="1">
    <source>
        <dbReference type="EMBL" id="EIE87738.1"/>
    </source>
</evidence>
<reference evidence="1 2" key="1">
    <citation type="journal article" date="2009" name="PLoS Genet.">
        <title>Genomic analysis of the basal lineage fungus Rhizopus oryzae reveals a whole-genome duplication.</title>
        <authorList>
            <person name="Ma L.-J."/>
            <person name="Ibrahim A.S."/>
            <person name="Skory C."/>
            <person name="Grabherr M.G."/>
            <person name="Burger G."/>
            <person name="Butler M."/>
            <person name="Elias M."/>
            <person name="Idnurm A."/>
            <person name="Lang B.F."/>
            <person name="Sone T."/>
            <person name="Abe A."/>
            <person name="Calvo S.E."/>
            <person name="Corrochano L.M."/>
            <person name="Engels R."/>
            <person name="Fu J."/>
            <person name="Hansberg W."/>
            <person name="Kim J.-M."/>
            <person name="Kodira C.D."/>
            <person name="Koehrsen M.J."/>
            <person name="Liu B."/>
            <person name="Miranda-Saavedra D."/>
            <person name="O'Leary S."/>
            <person name="Ortiz-Castellanos L."/>
            <person name="Poulter R."/>
            <person name="Rodriguez-Romero J."/>
            <person name="Ruiz-Herrera J."/>
            <person name="Shen Y.-Q."/>
            <person name="Zeng Q."/>
            <person name="Galagan J."/>
            <person name="Birren B.W."/>
            <person name="Cuomo C.A."/>
            <person name="Wickes B.L."/>
        </authorList>
    </citation>
    <scope>NUCLEOTIDE SEQUENCE [LARGE SCALE GENOMIC DNA]</scope>
    <source>
        <strain evidence="2">RA 99-880 / ATCC MYA-4621 / FGSC 9543 / NRRL 43880</strain>
    </source>
</reference>
<proteinExistence type="predicted"/>
<protein>
    <submittedName>
        <fullName evidence="1">Uncharacterized protein</fullName>
    </submittedName>
</protein>
<dbReference type="InParanoid" id="I1CH08"/>
<sequence>MTIIYKLLKFIIFKNTMECNTIEEFNFFTELHPYTEYNRIQSERHDEESIVQSGT</sequence>
<name>I1CH08_RHIO9</name>
<dbReference type="VEuPathDB" id="FungiDB:RO3G_12449"/>
<gene>
    <name evidence="1" type="ORF">RO3G_12449</name>
</gene>
<dbReference type="GeneID" id="93619414"/>
<dbReference type="AlphaFoldDB" id="I1CH08"/>
<dbReference type="RefSeq" id="XP_067523134.1">
    <property type="nucleotide sequence ID" value="XM_067667033.1"/>
</dbReference>
<accession>I1CH08</accession>
<keyword evidence="2" id="KW-1185">Reference proteome</keyword>
<dbReference type="Proteomes" id="UP000009138">
    <property type="component" value="Unassembled WGS sequence"/>
</dbReference>